<keyword evidence="2" id="KW-1185">Reference proteome</keyword>
<evidence type="ECO:0000313" key="2">
    <source>
        <dbReference type="Proteomes" id="UP000095472"/>
    </source>
</evidence>
<dbReference type="Proteomes" id="UP000095472">
    <property type="component" value="Chromosome"/>
</dbReference>
<dbReference type="EMBL" id="CP182909">
    <property type="protein sequence ID" value="XPM63326.1"/>
    <property type="molecule type" value="Genomic_DNA"/>
</dbReference>
<name>A0ACD5GR79_9CYAN</name>
<evidence type="ECO:0000313" key="1">
    <source>
        <dbReference type="EMBL" id="XPM63326.1"/>
    </source>
</evidence>
<sequence>MLIPALFGVTDPFLIKGLLDGSLVRYGGVIRWAAGTGKGGQIYSHLVEGSGLTSQLMLSPYLHLFKWQEMG</sequence>
<protein>
    <submittedName>
        <fullName evidence="1">Uncharacterized protein</fullName>
    </submittedName>
</protein>
<organism evidence="1 2">
    <name type="scientific">Desertifilum tharense IPPAS B-1220</name>
    <dbReference type="NCBI Taxonomy" id="1781255"/>
    <lineage>
        <taxon>Bacteria</taxon>
        <taxon>Bacillati</taxon>
        <taxon>Cyanobacteriota</taxon>
        <taxon>Cyanophyceae</taxon>
        <taxon>Desertifilales</taxon>
        <taxon>Desertifilaceae</taxon>
        <taxon>Desertifilum</taxon>
    </lineage>
</organism>
<proteinExistence type="predicted"/>
<reference evidence="1 2" key="1">
    <citation type="journal article" date="2016" name="Genome Announc.">
        <title>Draft Genome Sequence of the Thermotolerant Cyanobacterium Desertifilum sp. IPPAS B-1220.</title>
        <authorList>
            <person name="Mironov K.S."/>
            <person name="Sinetova M.A."/>
            <person name="Bolatkhan K."/>
            <person name="Zayadan B.K."/>
            <person name="Ustinova V.V."/>
            <person name="Kupriyanova E.V."/>
            <person name="Skrypnik A.N."/>
            <person name="Gogoleva N.E."/>
            <person name="Gogolev Y.V."/>
            <person name="Los D.A."/>
        </authorList>
    </citation>
    <scope>NUCLEOTIDE SEQUENCE [LARGE SCALE GENOMIC DNA]</scope>
    <source>
        <strain evidence="1 2">IPPAS B-1220</strain>
    </source>
</reference>
<accession>A0ACD5GR79</accession>
<gene>
    <name evidence="1" type="ORF">BH720_028915</name>
</gene>